<keyword evidence="2" id="KW-1185">Reference proteome</keyword>
<dbReference type="Proteomes" id="UP000289555">
    <property type="component" value="Chromosome"/>
</dbReference>
<reference evidence="2" key="1">
    <citation type="journal article" date="2019" name="Microbiol. Resour. Announc.">
        <title>Complete Genome Sequence of Halomonas olivaria, a Moderately Halophilic Bacterium Isolated from Olive Processing Effluents, Obtained by Nanopore Sequencing.</title>
        <authorList>
            <person name="Nagata S."/>
            <person name="Ii K.M."/>
            <person name="Tsukimi T."/>
            <person name="Miura M.C."/>
            <person name="Galipon J."/>
            <person name="Arakawa K."/>
        </authorList>
    </citation>
    <scope>NUCLEOTIDE SEQUENCE [LARGE SCALE GENOMIC DNA]</scope>
    <source>
        <strain evidence="2">TYRC17</strain>
    </source>
</reference>
<accession>A0ABM7GRE3</accession>
<gene>
    <name evidence="1" type="ORF">HORIV_66650</name>
</gene>
<evidence type="ECO:0000313" key="1">
    <source>
        <dbReference type="EMBL" id="BBI54244.1"/>
    </source>
</evidence>
<proteinExistence type="predicted"/>
<organism evidence="1 2">
    <name type="scientific">Vreelandella olivaria</name>
    <dbReference type="NCBI Taxonomy" id="390919"/>
    <lineage>
        <taxon>Bacteria</taxon>
        <taxon>Pseudomonadati</taxon>
        <taxon>Pseudomonadota</taxon>
        <taxon>Gammaproteobacteria</taxon>
        <taxon>Oceanospirillales</taxon>
        <taxon>Halomonadaceae</taxon>
        <taxon>Vreelandella</taxon>
    </lineage>
</organism>
<protein>
    <submittedName>
        <fullName evidence="1">Uncharacterized protein</fullName>
    </submittedName>
</protein>
<sequence>MSAGCNGGGIVKGTFLGDALTRHALGQPVEDIASLFGKASWMPPDPVRRLGFYLTSEMERRKAKTKPDPHSPL</sequence>
<name>A0ABM7GRE3_9GAMM</name>
<dbReference type="EMBL" id="AP019416">
    <property type="protein sequence ID" value="BBI54244.1"/>
    <property type="molecule type" value="Genomic_DNA"/>
</dbReference>
<evidence type="ECO:0000313" key="2">
    <source>
        <dbReference type="Proteomes" id="UP000289555"/>
    </source>
</evidence>